<dbReference type="Gene3D" id="3.40.630.10">
    <property type="entry name" value="Zn peptidases"/>
    <property type="match status" value="1"/>
</dbReference>
<dbReference type="InterPro" id="IPR001948">
    <property type="entry name" value="Peptidase_M18"/>
</dbReference>
<keyword evidence="6 11" id="KW-0645">Protease</keyword>
<evidence type="ECO:0000256" key="2">
    <source>
        <dbReference type="ARBA" id="ARBA00001947"/>
    </source>
</evidence>
<keyword evidence="13" id="KW-0732">Signal</keyword>
<keyword evidence="5 11" id="KW-0031">Aminopeptidase</keyword>
<evidence type="ECO:0000256" key="13">
    <source>
        <dbReference type="SAM" id="SignalP"/>
    </source>
</evidence>
<dbReference type="Pfam" id="PF02127">
    <property type="entry name" value="Peptidase_M18"/>
    <property type="match status" value="1"/>
</dbReference>
<dbReference type="PRINTS" id="PR00932">
    <property type="entry name" value="AMINO1PTASE"/>
</dbReference>
<keyword evidence="9 11" id="KW-0862">Zinc</keyword>
<comment type="cofactor">
    <cofactor evidence="2">
        <name>Zn(2+)</name>
        <dbReference type="ChEBI" id="CHEBI:29105"/>
    </cofactor>
</comment>
<dbReference type="SUPFAM" id="SSF101821">
    <property type="entry name" value="Aminopeptidase/glucanase lid domain"/>
    <property type="match status" value="1"/>
</dbReference>
<evidence type="ECO:0000256" key="6">
    <source>
        <dbReference type="ARBA" id="ARBA00022670"/>
    </source>
</evidence>
<sequence>MAHRLWHLLCVLTIFLPHVRSLQLPLLSSSNPNAGSGSQGTMSKLQAAEKFLKFINKTGSPFHSVAAVKELLAAAKYTQLYEGEKWTLKKGGKYFVTRNDASICAFQVGSEFNPDSDKSGICIVAAHTDSPCLKVRPNSSQTNAGFLQLGVETYGGGLWHTWFDRGLGVAGKVVVRSAEGGLEEKLVRVERPLCIVPNLAIHLTTAEERGAFKYNKETHLQPVLCSQIEEELLTSGGGDGGAEEGGEKPKEKEKEKGKERHPAPLLRVLAEECGCSPEDVVDVDLCLFDATPGRVCGVHSEFIECGRLDNLVCTWAAFSALTEAQGAATDLHVAVAFDHEEVGSESYTGADGNALEDWLRRAVAGVGGEACGGESVFSPLVSRSFLISADMAHGWHPNYQERHQAQHRVALHKGVVIKTNSNQRYTSHALTAALLRSVALSVSPAVPIQDFVVKNDSPCGSTIGPMASSKLGMRSIDVGVCQWGMHSCREVCGVTDIFRLEDLCKAFFQNFRKVDGKAKTLDQK</sequence>
<evidence type="ECO:0000256" key="11">
    <source>
        <dbReference type="RuleBase" id="RU004386"/>
    </source>
</evidence>
<dbReference type="GO" id="GO:0008270">
    <property type="term" value="F:zinc ion binding"/>
    <property type="evidence" value="ECO:0007669"/>
    <property type="project" value="InterPro"/>
</dbReference>
<evidence type="ECO:0000256" key="8">
    <source>
        <dbReference type="ARBA" id="ARBA00022801"/>
    </source>
</evidence>
<feature type="chain" id="PRO_5005190209" description="aspartyl aminopeptidase" evidence="13">
    <location>
        <begin position="22"/>
        <end position="524"/>
    </location>
</feature>
<accession>A0A0G4GI45</accession>
<comment type="catalytic activity">
    <reaction evidence="1">
        <text>Release of an N-terminal aspartate or glutamate from a peptide, with a preference for aspartate.</text>
        <dbReference type="EC" id="3.4.11.21"/>
    </reaction>
</comment>
<feature type="signal peptide" evidence="13">
    <location>
        <begin position="1"/>
        <end position="21"/>
    </location>
</feature>
<feature type="region of interest" description="Disordered" evidence="12">
    <location>
        <begin position="235"/>
        <end position="261"/>
    </location>
</feature>
<keyword evidence="7 11" id="KW-0479">Metal-binding</keyword>
<dbReference type="PANTHER" id="PTHR28570">
    <property type="entry name" value="ASPARTYL AMINOPEPTIDASE"/>
    <property type="match status" value="1"/>
</dbReference>
<comment type="similarity">
    <text evidence="3 11">Belongs to the peptidase M18 family.</text>
</comment>
<dbReference type="Gene3D" id="2.30.250.10">
    <property type="entry name" value="Aminopeptidase i, Domain 2"/>
    <property type="match status" value="1"/>
</dbReference>
<dbReference type="SUPFAM" id="SSF53187">
    <property type="entry name" value="Zn-dependent exopeptidases"/>
    <property type="match status" value="1"/>
</dbReference>
<dbReference type="NCBIfam" id="NF002759">
    <property type="entry name" value="PRK02813.1"/>
    <property type="match status" value="1"/>
</dbReference>
<dbReference type="AlphaFoldDB" id="A0A0G4GI45"/>
<evidence type="ECO:0000256" key="4">
    <source>
        <dbReference type="ARBA" id="ARBA00011965"/>
    </source>
</evidence>
<dbReference type="CDD" id="cd05658">
    <property type="entry name" value="M18_DAP"/>
    <property type="match status" value="1"/>
</dbReference>
<evidence type="ECO:0000256" key="10">
    <source>
        <dbReference type="ARBA" id="ARBA00023049"/>
    </source>
</evidence>
<keyword evidence="10 11" id="KW-0482">Metalloprotease</keyword>
<evidence type="ECO:0000313" key="14">
    <source>
        <dbReference type="EMBL" id="CEM29404.1"/>
    </source>
</evidence>
<dbReference type="PhylomeDB" id="A0A0G4GI45"/>
<dbReference type="GO" id="GO:0006508">
    <property type="term" value="P:proteolysis"/>
    <property type="evidence" value="ECO:0007669"/>
    <property type="project" value="UniProtKB-KW"/>
</dbReference>
<evidence type="ECO:0000256" key="9">
    <source>
        <dbReference type="ARBA" id="ARBA00022833"/>
    </source>
</evidence>
<dbReference type="EMBL" id="CDMZ01001234">
    <property type="protein sequence ID" value="CEM29404.1"/>
    <property type="molecule type" value="Genomic_DNA"/>
</dbReference>
<evidence type="ECO:0000256" key="1">
    <source>
        <dbReference type="ARBA" id="ARBA00001335"/>
    </source>
</evidence>
<protein>
    <recommendedName>
        <fullName evidence="4">aspartyl aminopeptidase</fullName>
        <ecNumber evidence="4">3.4.11.21</ecNumber>
    </recommendedName>
</protein>
<proteinExistence type="inferred from homology"/>
<organism evidence="14">
    <name type="scientific">Chromera velia CCMP2878</name>
    <dbReference type="NCBI Taxonomy" id="1169474"/>
    <lineage>
        <taxon>Eukaryota</taxon>
        <taxon>Sar</taxon>
        <taxon>Alveolata</taxon>
        <taxon>Colpodellida</taxon>
        <taxon>Chromeraceae</taxon>
        <taxon>Chromera</taxon>
    </lineage>
</organism>
<name>A0A0G4GI45_9ALVE</name>
<dbReference type="InterPro" id="IPR023358">
    <property type="entry name" value="Peptidase_M18_dom2"/>
</dbReference>
<reference evidence="14" key="1">
    <citation type="submission" date="2014-11" db="EMBL/GenBank/DDBJ databases">
        <authorList>
            <person name="Otto D Thomas"/>
            <person name="Naeem Raeece"/>
        </authorList>
    </citation>
    <scope>NUCLEOTIDE SEQUENCE</scope>
</reference>
<evidence type="ECO:0000256" key="7">
    <source>
        <dbReference type="ARBA" id="ARBA00022723"/>
    </source>
</evidence>
<dbReference type="GO" id="GO:0005737">
    <property type="term" value="C:cytoplasm"/>
    <property type="evidence" value="ECO:0007669"/>
    <property type="project" value="UniProtKB-ARBA"/>
</dbReference>
<dbReference type="VEuPathDB" id="CryptoDB:Cvel_21987"/>
<keyword evidence="8 11" id="KW-0378">Hydrolase</keyword>
<feature type="compositionally biased region" description="Basic and acidic residues" evidence="12">
    <location>
        <begin position="245"/>
        <end position="261"/>
    </location>
</feature>
<evidence type="ECO:0000256" key="12">
    <source>
        <dbReference type="SAM" id="MobiDB-lite"/>
    </source>
</evidence>
<dbReference type="EC" id="3.4.11.21" evidence="4"/>
<dbReference type="GO" id="GO:0008237">
    <property type="term" value="F:metallopeptidase activity"/>
    <property type="evidence" value="ECO:0007669"/>
    <property type="project" value="UniProtKB-KW"/>
</dbReference>
<evidence type="ECO:0000256" key="5">
    <source>
        <dbReference type="ARBA" id="ARBA00022438"/>
    </source>
</evidence>
<gene>
    <name evidence="14" type="ORF">Cvel_21987</name>
</gene>
<dbReference type="FunFam" id="2.30.250.10:FF:000001">
    <property type="entry name" value="Aspartyl aminopeptidase 1"/>
    <property type="match status" value="1"/>
</dbReference>
<dbReference type="PANTHER" id="PTHR28570:SF3">
    <property type="entry name" value="ASPARTYL AMINOPEPTIDASE"/>
    <property type="match status" value="1"/>
</dbReference>
<dbReference type="GO" id="GO:0004177">
    <property type="term" value="F:aminopeptidase activity"/>
    <property type="evidence" value="ECO:0007669"/>
    <property type="project" value="UniProtKB-KW"/>
</dbReference>
<evidence type="ECO:0000256" key="3">
    <source>
        <dbReference type="ARBA" id="ARBA00008290"/>
    </source>
</evidence>